<keyword evidence="6 11" id="KW-0812">Transmembrane</keyword>
<dbReference type="Pfam" id="PF03595">
    <property type="entry name" value="SLAC1"/>
    <property type="match status" value="1"/>
</dbReference>
<dbReference type="PANTHER" id="PTHR31269:SF2">
    <property type="entry name" value="S-TYPE ANION CHANNEL SLAH3"/>
    <property type="match status" value="1"/>
</dbReference>
<feature type="transmembrane region" description="Helical" evidence="11">
    <location>
        <begin position="271"/>
        <end position="295"/>
    </location>
</feature>
<comment type="similarity">
    <text evidence="3">Belongs to the SLAC1 S-type anion channel family.</text>
</comment>
<feature type="transmembrane region" description="Helical" evidence="11">
    <location>
        <begin position="131"/>
        <end position="153"/>
    </location>
</feature>
<evidence type="ECO:0000256" key="7">
    <source>
        <dbReference type="ARBA" id="ARBA00022989"/>
    </source>
</evidence>
<evidence type="ECO:0000256" key="4">
    <source>
        <dbReference type="ARBA" id="ARBA00022448"/>
    </source>
</evidence>
<keyword evidence="13" id="KW-1185">Reference proteome</keyword>
<keyword evidence="8" id="KW-0406">Ion transport</keyword>
<accession>A0A8T0IX43</accession>
<dbReference type="GO" id="GO:0005886">
    <property type="term" value="C:plasma membrane"/>
    <property type="evidence" value="ECO:0007669"/>
    <property type="project" value="UniProtKB-SubCell"/>
</dbReference>
<dbReference type="InterPro" id="IPR030183">
    <property type="entry name" value="SLAC/SLAH"/>
</dbReference>
<feature type="transmembrane region" description="Helical" evidence="11">
    <location>
        <begin position="361"/>
        <end position="378"/>
    </location>
</feature>
<dbReference type="InterPro" id="IPR038665">
    <property type="entry name" value="Voltage-dep_anion_channel_sf"/>
</dbReference>
<keyword evidence="7 11" id="KW-1133">Transmembrane helix</keyword>
<feature type="transmembrane region" description="Helical" evidence="11">
    <location>
        <begin position="390"/>
        <end position="412"/>
    </location>
</feature>
<evidence type="ECO:0000256" key="2">
    <source>
        <dbReference type="ARBA" id="ARBA00004236"/>
    </source>
</evidence>
<proteinExistence type="inferred from homology"/>
<keyword evidence="5" id="KW-1003">Cell membrane</keyword>
<dbReference type="InterPro" id="IPR004695">
    <property type="entry name" value="SLAC1/Mae1/Ssu1/TehA"/>
</dbReference>
<feature type="transmembrane region" description="Helical" evidence="11">
    <location>
        <begin position="213"/>
        <end position="232"/>
    </location>
</feature>
<dbReference type="CDD" id="cd09323">
    <property type="entry name" value="TDT_SLAC1_like"/>
    <property type="match status" value="1"/>
</dbReference>
<protein>
    <submittedName>
        <fullName evidence="12">Uncharacterized protein</fullName>
    </submittedName>
</protein>
<feature type="transmembrane region" description="Helical" evidence="11">
    <location>
        <begin position="165"/>
        <end position="192"/>
    </location>
</feature>
<evidence type="ECO:0000256" key="1">
    <source>
        <dbReference type="ARBA" id="ARBA00004127"/>
    </source>
</evidence>
<reference evidence="12" key="1">
    <citation type="submission" date="2020-06" db="EMBL/GenBank/DDBJ databases">
        <title>WGS assembly of Ceratodon purpureus strain R40.</title>
        <authorList>
            <person name="Carey S.B."/>
            <person name="Jenkins J."/>
            <person name="Shu S."/>
            <person name="Lovell J.T."/>
            <person name="Sreedasyam A."/>
            <person name="Maumus F."/>
            <person name="Tiley G.P."/>
            <person name="Fernandez-Pozo N."/>
            <person name="Barry K."/>
            <person name="Chen C."/>
            <person name="Wang M."/>
            <person name="Lipzen A."/>
            <person name="Daum C."/>
            <person name="Saski C.A."/>
            <person name="Payton A.C."/>
            <person name="Mcbreen J.C."/>
            <person name="Conrad R.E."/>
            <person name="Kollar L.M."/>
            <person name="Olsson S."/>
            <person name="Huttunen S."/>
            <person name="Landis J.B."/>
            <person name="Wickett N.J."/>
            <person name="Johnson M.G."/>
            <person name="Rensing S.A."/>
            <person name="Grimwood J."/>
            <person name="Schmutz J."/>
            <person name="Mcdaniel S.F."/>
        </authorList>
    </citation>
    <scope>NUCLEOTIDE SEQUENCE</scope>
    <source>
        <strain evidence="12">R40</strain>
    </source>
</reference>
<evidence type="ECO:0000256" key="11">
    <source>
        <dbReference type="SAM" id="Phobius"/>
    </source>
</evidence>
<organism evidence="12 13">
    <name type="scientific">Ceratodon purpureus</name>
    <name type="common">Fire moss</name>
    <name type="synonym">Dicranum purpureum</name>
    <dbReference type="NCBI Taxonomy" id="3225"/>
    <lineage>
        <taxon>Eukaryota</taxon>
        <taxon>Viridiplantae</taxon>
        <taxon>Streptophyta</taxon>
        <taxon>Embryophyta</taxon>
        <taxon>Bryophyta</taxon>
        <taxon>Bryophytina</taxon>
        <taxon>Bryopsida</taxon>
        <taxon>Dicranidae</taxon>
        <taxon>Pseudoditrichales</taxon>
        <taxon>Ditrichaceae</taxon>
        <taxon>Ceratodon</taxon>
    </lineage>
</organism>
<evidence type="ECO:0000256" key="10">
    <source>
        <dbReference type="SAM" id="MobiDB-lite"/>
    </source>
</evidence>
<name>A0A8T0IX43_CERPU</name>
<keyword evidence="4" id="KW-0813">Transport</keyword>
<evidence type="ECO:0000313" key="13">
    <source>
        <dbReference type="Proteomes" id="UP000822688"/>
    </source>
</evidence>
<feature type="transmembrane region" description="Helical" evidence="11">
    <location>
        <begin position="238"/>
        <end position="259"/>
    </location>
</feature>
<evidence type="ECO:0000256" key="5">
    <source>
        <dbReference type="ARBA" id="ARBA00022475"/>
    </source>
</evidence>
<dbReference type="GO" id="GO:0006873">
    <property type="term" value="P:intracellular monoatomic ion homeostasis"/>
    <property type="evidence" value="ECO:0007669"/>
    <property type="project" value="InterPro"/>
</dbReference>
<evidence type="ECO:0000256" key="8">
    <source>
        <dbReference type="ARBA" id="ARBA00023065"/>
    </source>
</evidence>
<dbReference type="EMBL" id="CM026422">
    <property type="protein sequence ID" value="KAG0587672.1"/>
    <property type="molecule type" value="Genomic_DNA"/>
</dbReference>
<feature type="transmembrane region" description="Helical" evidence="11">
    <location>
        <begin position="418"/>
        <end position="444"/>
    </location>
</feature>
<feature type="transmembrane region" description="Helical" evidence="11">
    <location>
        <begin position="301"/>
        <end position="322"/>
    </location>
</feature>
<dbReference type="AlphaFoldDB" id="A0A8T0IX43"/>
<comment type="caution">
    <text evidence="12">The sequence shown here is derived from an EMBL/GenBank/DDBJ whole genome shotgun (WGS) entry which is preliminary data.</text>
</comment>
<dbReference type="PANTHER" id="PTHR31269">
    <property type="entry name" value="S-TYPE ANION CHANNEL SLAH3"/>
    <property type="match status" value="1"/>
</dbReference>
<dbReference type="GO" id="GO:0008308">
    <property type="term" value="F:voltage-gated monoatomic anion channel activity"/>
    <property type="evidence" value="ECO:0007669"/>
    <property type="project" value="InterPro"/>
</dbReference>
<dbReference type="Proteomes" id="UP000822688">
    <property type="component" value="Chromosome 2"/>
</dbReference>
<feature type="transmembrane region" description="Helical" evidence="11">
    <location>
        <begin position="334"/>
        <end position="355"/>
    </location>
</feature>
<evidence type="ECO:0000313" key="12">
    <source>
        <dbReference type="EMBL" id="KAG0587672.1"/>
    </source>
</evidence>
<keyword evidence="9 11" id="KW-0472">Membrane</keyword>
<comment type="subcellular location">
    <subcellularLocation>
        <location evidence="2">Cell membrane</location>
    </subcellularLocation>
    <subcellularLocation>
        <location evidence="1">Endomembrane system</location>
        <topology evidence="1">Multi-pass membrane protein</topology>
    </subcellularLocation>
</comment>
<gene>
    <name evidence="12" type="ORF">KC19_2G182300</name>
</gene>
<dbReference type="GO" id="GO:0012505">
    <property type="term" value="C:endomembrane system"/>
    <property type="evidence" value="ECO:0007669"/>
    <property type="project" value="UniProtKB-SubCell"/>
</dbReference>
<evidence type="ECO:0000256" key="6">
    <source>
        <dbReference type="ARBA" id="ARBA00022692"/>
    </source>
</evidence>
<feature type="region of interest" description="Disordered" evidence="10">
    <location>
        <begin position="59"/>
        <end position="79"/>
    </location>
</feature>
<dbReference type="Gene3D" id="1.50.10.150">
    <property type="entry name" value="Voltage-dependent anion channel"/>
    <property type="match status" value="1"/>
</dbReference>
<sequence>MLCHYHQAPNRTPLHSRMQHGRCAGCNVDITIDMTYASQKLENMDRTVVRSGNIPRVHEELPTHTHRHSQGTKAGSLDMDGSEDFHRRLSLDEVDPSQFPETYCDRMSGIELDKMKDARDSMFPLDKRWPFLLRMPATIFGITMGISSQSIVWKGLATQTSMEFLHLPAIVGTVLWIIGIVMLVVTSVAYALKVYFWPKAVYREFVHPIRSNFLVQPFLSALFLLLGAPKLVNNGDQTSIIICAFIFSVPVLIIEVHFYGHWLMGGHNRRLSAVVNPTTQISVIGNFIAATAFAVGGWNDLALFLFSAGLLHQLVVFLTIYMRLPSNAPLVSQLHPVLFLFVAPPCTAATSWFAISGEVDYFAKILTFIGLFLYLLLASRANHLVRGVRFSLAWWAYTFPMGAAALAAMTYASANHCLFAKVLAAGLSFISSATVMFVSVYTVARTFTGHLFPNDEVVGVCLTPDPSVRNVISNFSNPISAAS</sequence>
<evidence type="ECO:0000256" key="9">
    <source>
        <dbReference type="ARBA" id="ARBA00023136"/>
    </source>
</evidence>
<evidence type="ECO:0000256" key="3">
    <source>
        <dbReference type="ARBA" id="ARBA00007808"/>
    </source>
</evidence>